<keyword evidence="17" id="KW-1185">Reference proteome</keyword>
<name>A0A8S4SK20_9NEOP</name>
<dbReference type="OrthoDB" id="1470350at2759"/>
<dbReference type="Pfam" id="PF00067">
    <property type="entry name" value="p450"/>
    <property type="match status" value="1"/>
</dbReference>
<evidence type="ECO:0000256" key="12">
    <source>
        <dbReference type="ARBA" id="ARBA00023033"/>
    </source>
</evidence>
<comment type="similarity">
    <text evidence="5 15">Belongs to the cytochrome P450 family.</text>
</comment>
<keyword evidence="8" id="KW-0256">Endoplasmic reticulum</keyword>
<evidence type="ECO:0000256" key="1">
    <source>
        <dbReference type="ARBA" id="ARBA00001971"/>
    </source>
</evidence>
<keyword evidence="13" id="KW-0472">Membrane</keyword>
<dbReference type="GO" id="GO:0020037">
    <property type="term" value="F:heme binding"/>
    <property type="evidence" value="ECO:0007669"/>
    <property type="project" value="InterPro"/>
</dbReference>
<dbReference type="PRINTS" id="PR00385">
    <property type="entry name" value="P450"/>
</dbReference>
<reference evidence="16" key="1">
    <citation type="submission" date="2022-03" db="EMBL/GenBank/DDBJ databases">
        <authorList>
            <person name="Lindestad O."/>
        </authorList>
    </citation>
    <scope>NUCLEOTIDE SEQUENCE</scope>
</reference>
<dbReference type="InterPro" id="IPR017972">
    <property type="entry name" value="Cyt_P450_CS"/>
</dbReference>
<gene>
    <name evidence="16" type="primary">jg13202</name>
    <name evidence="16" type="ORF">PAEG_LOCUS25071</name>
</gene>
<keyword evidence="6 14" id="KW-0349">Heme</keyword>
<feature type="binding site" description="axial binding residue" evidence="14">
    <location>
        <position position="456"/>
    </location>
    <ligand>
        <name>heme</name>
        <dbReference type="ChEBI" id="CHEBI:30413"/>
    </ligand>
    <ligandPart>
        <name>Fe</name>
        <dbReference type="ChEBI" id="CHEBI:18248"/>
    </ligandPart>
</feature>
<dbReference type="InterPro" id="IPR036396">
    <property type="entry name" value="Cyt_P450_sf"/>
</dbReference>
<evidence type="ECO:0000256" key="4">
    <source>
        <dbReference type="ARBA" id="ARBA00004406"/>
    </source>
</evidence>
<comment type="subcellular location">
    <subcellularLocation>
        <location evidence="4">Endoplasmic reticulum membrane</location>
        <topology evidence="4">Peripheral membrane protein</topology>
    </subcellularLocation>
    <subcellularLocation>
        <location evidence="3">Microsome membrane</location>
        <topology evidence="3">Peripheral membrane protein</topology>
    </subcellularLocation>
</comment>
<accession>A0A8S4SK20</accession>
<comment type="caution">
    <text evidence="16">The sequence shown here is derived from an EMBL/GenBank/DDBJ whole genome shotgun (WGS) entry which is preliminary data.</text>
</comment>
<dbReference type="PANTHER" id="PTHR24291">
    <property type="entry name" value="CYTOCHROME P450 FAMILY 4"/>
    <property type="match status" value="1"/>
</dbReference>
<dbReference type="GO" id="GO:0016705">
    <property type="term" value="F:oxidoreductase activity, acting on paired donors, with incorporation or reduction of molecular oxygen"/>
    <property type="evidence" value="ECO:0007669"/>
    <property type="project" value="InterPro"/>
</dbReference>
<evidence type="ECO:0000313" key="17">
    <source>
        <dbReference type="Proteomes" id="UP000838756"/>
    </source>
</evidence>
<keyword evidence="12 15" id="KW-0503">Monooxygenase</keyword>
<evidence type="ECO:0000256" key="9">
    <source>
        <dbReference type="ARBA" id="ARBA00022848"/>
    </source>
</evidence>
<keyword evidence="10 15" id="KW-0560">Oxidoreductase</keyword>
<dbReference type="Gene3D" id="1.10.630.10">
    <property type="entry name" value="Cytochrome P450"/>
    <property type="match status" value="1"/>
</dbReference>
<keyword evidence="11 14" id="KW-0408">Iron</keyword>
<dbReference type="GO" id="GO:0004497">
    <property type="term" value="F:monooxygenase activity"/>
    <property type="evidence" value="ECO:0007669"/>
    <property type="project" value="UniProtKB-KW"/>
</dbReference>
<evidence type="ECO:0000256" key="10">
    <source>
        <dbReference type="ARBA" id="ARBA00023002"/>
    </source>
</evidence>
<evidence type="ECO:0000256" key="5">
    <source>
        <dbReference type="ARBA" id="ARBA00010617"/>
    </source>
</evidence>
<evidence type="ECO:0000313" key="16">
    <source>
        <dbReference type="EMBL" id="CAH2265744.1"/>
    </source>
</evidence>
<dbReference type="PRINTS" id="PR00463">
    <property type="entry name" value="EP450I"/>
</dbReference>
<dbReference type="PANTHER" id="PTHR24291:SF189">
    <property type="entry name" value="CYTOCHROME P450 4C3-RELATED"/>
    <property type="match status" value="1"/>
</dbReference>
<dbReference type="SUPFAM" id="SSF48264">
    <property type="entry name" value="Cytochrome P450"/>
    <property type="match status" value="1"/>
</dbReference>
<comment type="cofactor">
    <cofactor evidence="1 14">
        <name>heme</name>
        <dbReference type="ChEBI" id="CHEBI:30413"/>
    </cofactor>
</comment>
<evidence type="ECO:0000256" key="14">
    <source>
        <dbReference type="PIRSR" id="PIRSR602401-1"/>
    </source>
</evidence>
<organism evidence="16 17">
    <name type="scientific">Pararge aegeria aegeria</name>
    <dbReference type="NCBI Taxonomy" id="348720"/>
    <lineage>
        <taxon>Eukaryota</taxon>
        <taxon>Metazoa</taxon>
        <taxon>Ecdysozoa</taxon>
        <taxon>Arthropoda</taxon>
        <taxon>Hexapoda</taxon>
        <taxon>Insecta</taxon>
        <taxon>Pterygota</taxon>
        <taxon>Neoptera</taxon>
        <taxon>Endopterygota</taxon>
        <taxon>Lepidoptera</taxon>
        <taxon>Glossata</taxon>
        <taxon>Ditrysia</taxon>
        <taxon>Papilionoidea</taxon>
        <taxon>Nymphalidae</taxon>
        <taxon>Satyrinae</taxon>
        <taxon>Satyrini</taxon>
        <taxon>Parargina</taxon>
        <taxon>Pararge</taxon>
    </lineage>
</organism>
<dbReference type="GO" id="GO:0005506">
    <property type="term" value="F:iron ion binding"/>
    <property type="evidence" value="ECO:0007669"/>
    <property type="project" value="InterPro"/>
</dbReference>
<proteinExistence type="inferred from homology"/>
<evidence type="ECO:0000256" key="13">
    <source>
        <dbReference type="ARBA" id="ARBA00023136"/>
    </source>
</evidence>
<keyword evidence="7 14" id="KW-0479">Metal-binding</keyword>
<dbReference type="EMBL" id="CAKXAJ010026291">
    <property type="protein sequence ID" value="CAH2265744.1"/>
    <property type="molecule type" value="Genomic_DNA"/>
</dbReference>
<comment type="function">
    <text evidence="2">May be involved in the metabolism of insect hormones and in the breakdown of synthetic insecticides.</text>
</comment>
<evidence type="ECO:0000256" key="11">
    <source>
        <dbReference type="ARBA" id="ARBA00023004"/>
    </source>
</evidence>
<dbReference type="GO" id="GO:0005789">
    <property type="term" value="C:endoplasmic reticulum membrane"/>
    <property type="evidence" value="ECO:0007669"/>
    <property type="project" value="UniProtKB-SubCell"/>
</dbReference>
<dbReference type="AlphaFoldDB" id="A0A8S4SK20"/>
<sequence>MYVVLLLGFIIIIVFLYDYAQKRSDRWKKLSEFPGDATLPLIGNGLQLGFDADEAPHKLMALWVKHGKQNFRLTVGYEDWILLSDPDDIGSLLNHSTELSKTVERNAAIKPFFGDSVSSSEGVKWRSMRKLMAPSFNFKNTEKWLEDVNKSCDRLFNILDTYDSEGPEDVYRYLRPYFFDLLCGTLMGVDSNLLADPDHPYLKASGKVVKILTHNLFAYWRNIPVLFVLTPMYWDMVRTIKTMRQASTLIINERKHKLKQFRDDSIKNNKNVDIDIEVLLQNQLNYGGSMLDALLRSKLPNGESTPNQIISDEVTLACFTGHYTTTKTVSHTLYCLAKYPDVQRKIVEEQRSIFNNDFDKKPTNQELSQMKYLEAVIKETIRVIPTVTKIGRQLQNDFTFKDGRVAPAGTSLIVFYEALYQNPKVFPEPEKYIPERHLESVHTFSLVPFSAGPRMCIGFRYAWVAMKSTLSNLLRRYEIIPGGPGTEPKFAHRIITESKNGLQLRLKKRKL</sequence>
<keyword evidence="9" id="KW-0492">Microsome</keyword>
<evidence type="ECO:0000256" key="8">
    <source>
        <dbReference type="ARBA" id="ARBA00022824"/>
    </source>
</evidence>
<dbReference type="PROSITE" id="PS00086">
    <property type="entry name" value="CYTOCHROME_P450"/>
    <property type="match status" value="1"/>
</dbReference>
<evidence type="ECO:0000256" key="6">
    <source>
        <dbReference type="ARBA" id="ARBA00022617"/>
    </source>
</evidence>
<dbReference type="InterPro" id="IPR002401">
    <property type="entry name" value="Cyt_P450_E_grp-I"/>
</dbReference>
<evidence type="ECO:0000256" key="2">
    <source>
        <dbReference type="ARBA" id="ARBA00003690"/>
    </source>
</evidence>
<evidence type="ECO:0000256" key="3">
    <source>
        <dbReference type="ARBA" id="ARBA00004174"/>
    </source>
</evidence>
<dbReference type="InterPro" id="IPR001128">
    <property type="entry name" value="Cyt_P450"/>
</dbReference>
<protein>
    <submittedName>
        <fullName evidence="16">Jg13202 protein</fullName>
    </submittedName>
</protein>
<dbReference type="Proteomes" id="UP000838756">
    <property type="component" value="Unassembled WGS sequence"/>
</dbReference>
<evidence type="ECO:0000256" key="15">
    <source>
        <dbReference type="RuleBase" id="RU000461"/>
    </source>
</evidence>
<evidence type="ECO:0000256" key="7">
    <source>
        <dbReference type="ARBA" id="ARBA00022723"/>
    </source>
</evidence>
<dbReference type="InterPro" id="IPR050196">
    <property type="entry name" value="Cytochrome_P450_Monoox"/>
</dbReference>